<evidence type="ECO:0000313" key="2">
    <source>
        <dbReference type="Proteomes" id="UP000006729"/>
    </source>
</evidence>
<name>A0ACC0T8H5_POPTR</name>
<accession>A0ACC0T8H5</accession>
<reference evidence="1 2" key="1">
    <citation type="journal article" date="2006" name="Science">
        <title>The genome of black cottonwood, Populus trichocarpa (Torr. &amp; Gray).</title>
        <authorList>
            <person name="Tuskan G.A."/>
            <person name="Difazio S."/>
            <person name="Jansson S."/>
            <person name="Bohlmann J."/>
            <person name="Grigoriev I."/>
            <person name="Hellsten U."/>
            <person name="Putnam N."/>
            <person name="Ralph S."/>
            <person name="Rombauts S."/>
            <person name="Salamov A."/>
            <person name="Schein J."/>
            <person name="Sterck L."/>
            <person name="Aerts A."/>
            <person name="Bhalerao R.R."/>
            <person name="Bhalerao R.P."/>
            <person name="Blaudez D."/>
            <person name="Boerjan W."/>
            <person name="Brun A."/>
            <person name="Brunner A."/>
            <person name="Busov V."/>
            <person name="Campbell M."/>
            <person name="Carlson J."/>
            <person name="Chalot M."/>
            <person name="Chapman J."/>
            <person name="Chen G.L."/>
            <person name="Cooper D."/>
            <person name="Coutinho P.M."/>
            <person name="Couturier J."/>
            <person name="Covert S."/>
            <person name="Cronk Q."/>
            <person name="Cunningham R."/>
            <person name="Davis J."/>
            <person name="Degroeve S."/>
            <person name="Dejardin A."/>
            <person name="Depamphilis C."/>
            <person name="Detter J."/>
            <person name="Dirks B."/>
            <person name="Dubchak I."/>
            <person name="Duplessis S."/>
            <person name="Ehlting J."/>
            <person name="Ellis B."/>
            <person name="Gendler K."/>
            <person name="Goodstein D."/>
            <person name="Gribskov M."/>
            <person name="Grimwood J."/>
            <person name="Groover A."/>
            <person name="Gunter L."/>
            <person name="Hamberger B."/>
            <person name="Heinze B."/>
            <person name="Helariutta Y."/>
            <person name="Henrissat B."/>
            <person name="Holligan D."/>
            <person name="Holt R."/>
            <person name="Huang W."/>
            <person name="Islam-Faridi N."/>
            <person name="Jones S."/>
            <person name="Jones-Rhoades M."/>
            <person name="Jorgensen R."/>
            <person name="Joshi C."/>
            <person name="Kangasjarvi J."/>
            <person name="Karlsson J."/>
            <person name="Kelleher C."/>
            <person name="Kirkpatrick R."/>
            <person name="Kirst M."/>
            <person name="Kohler A."/>
            <person name="Kalluri U."/>
            <person name="Larimer F."/>
            <person name="Leebens-Mack J."/>
            <person name="Leple J.C."/>
            <person name="Locascio P."/>
            <person name="Lou Y."/>
            <person name="Lucas S."/>
            <person name="Martin F."/>
            <person name="Montanini B."/>
            <person name="Napoli C."/>
            <person name="Nelson D.R."/>
            <person name="Nelson C."/>
            <person name="Nieminen K."/>
            <person name="Nilsson O."/>
            <person name="Pereda V."/>
            <person name="Peter G."/>
            <person name="Philippe R."/>
            <person name="Pilate G."/>
            <person name="Poliakov A."/>
            <person name="Razumovskaya J."/>
            <person name="Richardson P."/>
            <person name="Rinaldi C."/>
            <person name="Ritland K."/>
            <person name="Rouze P."/>
            <person name="Ryaboy D."/>
            <person name="Schmutz J."/>
            <person name="Schrader J."/>
            <person name="Segerman B."/>
            <person name="Shin H."/>
            <person name="Siddiqui A."/>
            <person name="Sterky F."/>
            <person name="Terry A."/>
            <person name="Tsai C.J."/>
            <person name="Uberbacher E."/>
            <person name="Unneberg P."/>
            <person name="Vahala J."/>
            <person name="Wall K."/>
            <person name="Wessler S."/>
            <person name="Yang G."/>
            <person name="Yin T."/>
            <person name="Douglas C."/>
            <person name="Marra M."/>
            <person name="Sandberg G."/>
            <person name="Van de Peer Y."/>
            <person name="Rokhsar D."/>
        </authorList>
    </citation>
    <scope>NUCLEOTIDE SEQUENCE [LARGE SCALE GENOMIC DNA]</scope>
    <source>
        <strain evidence="2">cv. Nisqually</strain>
    </source>
</reference>
<dbReference type="EMBL" id="CM009292">
    <property type="protein sequence ID" value="KAI9397663.1"/>
    <property type="molecule type" value="Genomic_DNA"/>
</dbReference>
<protein>
    <submittedName>
        <fullName evidence="1">Uncharacterized protein</fullName>
    </submittedName>
</protein>
<evidence type="ECO:0000313" key="1">
    <source>
        <dbReference type="EMBL" id="KAI9397663.1"/>
    </source>
</evidence>
<keyword evidence="2" id="KW-1185">Reference proteome</keyword>
<organism evidence="1 2">
    <name type="scientific">Populus trichocarpa</name>
    <name type="common">Western balsam poplar</name>
    <name type="synonym">Populus balsamifera subsp. trichocarpa</name>
    <dbReference type="NCBI Taxonomy" id="3694"/>
    <lineage>
        <taxon>Eukaryota</taxon>
        <taxon>Viridiplantae</taxon>
        <taxon>Streptophyta</taxon>
        <taxon>Embryophyta</taxon>
        <taxon>Tracheophyta</taxon>
        <taxon>Spermatophyta</taxon>
        <taxon>Magnoliopsida</taxon>
        <taxon>eudicotyledons</taxon>
        <taxon>Gunneridae</taxon>
        <taxon>Pentapetalae</taxon>
        <taxon>rosids</taxon>
        <taxon>fabids</taxon>
        <taxon>Malpighiales</taxon>
        <taxon>Salicaceae</taxon>
        <taxon>Saliceae</taxon>
        <taxon>Populus</taxon>
    </lineage>
</organism>
<sequence length="153" mass="17536">MKVEILHFSAQGIHVQITSLVHQYSFTATFIYGFNTITARRALWEDLRKWGTESPWLLLGDFNYILSQDDKHNGEPVSNYEISDFRECCSDLGIADLNSMGCHFTWTNGTVWTKIDRVIVNTHWSTLQQIDHVHFGTLGAFLDHSPTTIQLGF</sequence>
<gene>
    <name evidence="1" type="ORF">POPTR_003G066101v4</name>
</gene>
<dbReference type="Proteomes" id="UP000006729">
    <property type="component" value="Chromosome 3"/>
</dbReference>
<comment type="caution">
    <text evidence="1">The sequence shown here is derived from an EMBL/GenBank/DDBJ whole genome shotgun (WGS) entry which is preliminary data.</text>
</comment>
<proteinExistence type="predicted"/>